<comment type="caution">
    <text evidence="14">The sequence shown here is derived from an EMBL/GenBank/DDBJ whole genome shotgun (WGS) entry which is preliminary data.</text>
</comment>
<dbReference type="InterPro" id="IPR027417">
    <property type="entry name" value="P-loop_NTPase"/>
</dbReference>
<dbReference type="GO" id="GO:0003677">
    <property type="term" value="F:DNA binding"/>
    <property type="evidence" value="ECO:0007669"/>
    <property type="project" value="UniProtKB-UniRule"/>
</dbReference>
<evidence type="ECO:0000256" key="3">
    <source>
        <dbReference type="ARBA" id="ARBA00022705"/>
    </source>
</evidence>
<comment type="catalytic activity">
    <reaction evidence="10 12">
        <text>ATP + H2O = ADP + phosphate + H(+)</text>
        <dbReference type="Rhea" id="RHEA:13065"/>
        <dbReference type="ChEBI" id="CHEBI:15377"/>
        <dbReference type="ChEBI" id="CHEBI:15378"/>
        <dbReference type="ChEBI" id="CHEBI:30616"/>
        <dbReference type="ChEBI" id="CHEBI:43474"/>
        <dbReference type="ChEBI" id="CHEBI:456216"/>
        <dbReference type="EC" id="5.6.2.3"/>
    </reaction>
</comment>
<evidence type="ECO:0000256" key="4">
    <source>
        <dbReference type="ARBA" id="ARBA00022741"/>
    </source>
</evidence>
<dbReference type="PANTHER" id="PTHR30153:SF2">
    <property type="entry name" value="REPLICATIVE DNA HELICASE"/>
    <property type="match status" value="1"/>
</dbReference>
<dbReference type="NCBIfam" id="TIGR00665">
    <property type="entry name" value="DnaB"/>
    <property type="match status" value="1"/>
</dbReference>
<dbReference type="GO" id="GO:0006269">
    <property type="term" value="P:DNA replication, synthesis of primer"/>
    <property type="evidence" value="ECO:0007669"/>
    <property type="project" value="UniProtKB-UniRule"/>
</dbReference>
<keyword evidence="4 12" id="KW-0547">Nucleotide-binding</keyword>
<dbReference type="RefSeq" id="WP_147666846.1">
    <property type="nucleotide sequence ID" value="NZ_VDUW01000004.1"/>
</dbReference>
<dbReference type="GO" id="GO:0005829">
    <property type="term" value="C:cytosol"/>
    <property type="evidence" value="ECO:0007669"/>
    <property type="project" value="TreeGrafter"/>
</dbReference>
<dbReference type="InterPro" id="IPR016136">
    <property type="entry name" value="DNA_helicase_N/primase_C"/>
</dbReference>
<keyword evidence="3 12" id="KW-0235">DNA replication</keyword>
<dbReference type="InterPro" id="IPR036185">
    <property type="entry name" value="DNA_heli_DnaB-like_N_sf"/>
</dbReference>
<name>A0A5C8NV46_9BACI</name>
<protein>
    <recommendedName>
        <fullName evidence="11 12">Replicative DNA helicase</fullName>
        <ecNumber evidence="11 12">5.6.2.3</ecNumber>
    </recommendedName>
</protein>
<feature type="domain" description="SF4 helicase" evidence="13">
    <location>
        <begin position="161"/>
        <end position="430"/>
    </location>
</feature>
<dbReference type="GO" id="GO:1990077">
    <property type="term" value="C:primosome complex"/>
    <property type="evidence" value="ECO:0007669"/>
    <property type="project" value="UniProtKB-UniRule"/>
</dbReference>
<dbReference type="Gene3D" id="1.10.860.10">
    <property type="entry name" value="DNAb Helicase, Chain A"/>
    <property type="match status" value="1"/>
</dbReference>
<proteinExistence type="inferred from homology"/>
<dbReference type="GO" id="GO:0005524">
    <property type="term" value="F:ATP binding"/>
    <property type="evidence" value="ECO:0007669"/>
    <property type="project" value="UniProtKB-UniRule"/>
</dbReference>
<evidence type="ECO:0000256" key="10">
    <source>
        <dbReference type="ARBA" id="ARBA00048954"/>
    </source>
</evidence>
<organism evidence="14 15">
    <name type="scientific">Cerasibacillus terrae</name>
    <dbReference type="NCBI Taxonomy" id="2498845"/>
    <lineage>
        <taxon>Bacteria</taxon>
        <taxon>Bacillati</taxon>
        <taxon>Bacillota</taxon>
        <taxon>Bacilli</taxon>
        <taxon>Bacillales</taxon>
        <taxon>Bacillaceae</taxon>
        <taxon>Cerasibacillus</taxon>
    </lineage>
</organism>
<dbReference type="SUPFAM" id="SSF52540">
    <property type="entry name" value="P-loop containing nucleoside triphosphate hydrolases"/>
    <property type="match status" value="1"/>
</dbReference>
<evidence type="ECO:0000313" key="15">
    <source>
        <dbReference type="Proteomes" id="UP000321574"/>
    </source>
</evidence>
<comment type="similarity">
    <text evidence="1 12">Belongs to the helicase family. DnaB subfamily.</text>
</comment>
<keyword evidence="6 12" id="KW-0347">Helicase</keyword>
<evidence type="ECO:0000256" key="5">
    <source>
        <dbReference type="ARBA" id="ARBA00022801"/>
    </source>
</evidence>
<dbReference type="GO" id="GO:0043139">
    <property type="term" value="F:5'-3' DNA helicase activity"/>
    <property type="evidence" value="ECO:0007669"/>
    <property type="project" value="UniProtKB-EC"/>
</dbReference>
<evidence type="ECO:0000256" key="7">
    <source>
        <dbReference type="ARBA" id="ARBA00022840"/>
    </source>
</evidence>
<evidence type="ECO:0000256" key="11">
    <source>
        <dbReference type="NCBIfam" id="TIGR00665"/>
    </source>
</evidence>
<dbReference type="CDD" id="cd00984">
    <property type="entry name" value="DnaB_C"/>
    <property type="match status" value="1"/>
</dbReference>
<accession>A0A5C8NV46</accession>
<dbReference type="InterPro" id="IPR007692">
    <property type="entry name" value="DNA_helicase_DnaB"/>
</dbReference>
<evidence type="ECO:0000256" key="1">
    <source>
        <dbReference type="ARBA" id="ARBA00008428"/>
    </source>
</evidence>
<dbReference type="SUPFAM" id="SSF48024">
    <property type="entry name" value="N-terminal domain of DnaB helicase"/>
    <property type="match status" value="1"/>
</dbReference>
<evidence type="ECO:0000256" key="8">
    <source>
        <dbReference type="ARBA" id="ARBA00023125"/>
    </source>
</evidence>
<dbReference type="GO" id="GO:0016887">
    <property type="term" value="F:ATP hydrolysis activity"/>
    <property type="evidence" value="ECO:0007669"/>
    <property type="project" value="RHEA"/>
</dbReference>
<sequence length="430" mass="49386">MNQNEIFNREAEQAVLGSILFEGSLIKDINLKPYEFYWEEHQIIYKTMKELDAEEIPVDVVTITSKLDDVTREKIGNVSYLTELAESVPTLETFCYYQKLVRKAFKVRKALQLCNSYKNSPSTDLLNKLILDLNELVEEENVNHQSNKEILYEIYEELYNPRTGLSGIDSGYTDINNMTDGFQKGNLIVLAARPSVGKTALALNFAMNACKTDTKVIFFAYEMSANELHYRLISSLANIDLMFLRKGKKFLTNEELEDAVKSMGIIDDWDLSINDNTSRQTVYDICHSVRSQVRQDPDKDFLVIIDYLQLIKTDKNISRHDLQIGEITRELKLLAKELNIPIILISQLNRSVENRTDKRPLMSDLRDSGNIEQDADVILLLHRDDYYERDSENKNIIEVNIAKQRNGPVGAVELLFKKEAGKFLDLAKCS</sequence>
<dbReference type="Pfam" id="PF00772">
    <property type="entry name" value="DnaB"/>
    <property type="match status" value="1"/>
</dbReference>
<evidence type="ECO:0000256" key="12">
    <source>
        <dbReference type="RuleBase" id="RU362085"/>
    </source>
</evidence>
<dbReference type="PANTHER" id="PTHR30153">
    <property type="entry name" value="REPLICATIVE DNA HELICASE DNAB"/>
    <property type="match status" value="1"/>
</dbReference>
<dbReference type="Gene3D" id="3.40.50.300">
    <property type="entry name" value="P-loop containing nucleotide triphosphate hydrolases"/>
    <property type="match status" value="1"/>
</dbReference>
<comment type="function">
    <text evidence="12">The main replicative DNA helicase, it participates in initiation and elongation during chromosome replication. Travels ahead of the DNA replisome, separating dsDNA into templates for DNA synthesis. A processive ATP-dependent 5'-3' DNA helicase it has DNA-dependent ATPase activity.</text>
</comment>
<dbReference type="EC" id="5.6.2.3" evidence="11 12"/>
<dbReference type="InterPro" id="IPR007694">
    <property type="entry name" value="DNA_helicase_DnaB-like_C"/>
</dbReference>
<keyword evidence="9" id="KW-0413">Isomerase</keyword>
<dbReference type="AlphaFoldDB" id="A0A5C8NV46"/>
<keyword evidence="2 12" id="KW-0639">Primosome</keyword>
<dbReference type="Pfam" id="PF03796">
    <property type="entry name" value="DnaB_C"/>
    <property type="match status" value="1"/>
</dbReference>
<keyword evidence="15" id="KW-1185">Reference proteome</keyword>
<keyword evidence="7 12" id="KW-0067">ATP-binding</keyword>
<evidence type="ECO:0000256" key="6">
    <source>
        <dbReference type="ARBA" id="ARBA00022806"/>
    </source>
</evidence>
<evidence type="ECO:0000259" key="13">
    <source>
        <dbReference type="PROSITE" id="PS51199"/>
    </source>
</evidence>
<evidence type="ECO:0000256" key="2">
    <source>
        <dbReference type="ARBA" id="ARBA00022515"/>
    </source>
</evidence>
<dbReference type="Proteomes" id="UP000321574">
    <property type="component" value="Unassembled WGS sequence"/>
</dbReference>
<dbReference type="PROSITE" id="PS51199">
    <property type="entry name" value="SF4_HELICASE"/>
    <property type="match status" value="1"/>
</dbReference>
<keyword evidence="5 12" id="KW-0378">Hydrolase</keyword>
<evidence type="ECO:0000256" key="9">
    <source>
        <dbReference type="ARBA" id="ARBA00023235"/>
    </source>
</evidence>
<dbReference type="OrthoDB" id="9773982at2"/>
<evidence type="ECO:0000313" key="14">
    <source>
        <dbReference type="EMBL" id="TXL65054.1"/>
    </source>
</evidence>
<reference evidence="14 15" key="1">
    <citation type="submission" date="2019-06" db="EMBL/GenBank/DDBJ databases">
        <title>Cerasibacillus sp. nov., isolated from maize field.</title>
        <authorList>
            <person name="Lin S.-Y."/>
            <person name="Tsai C.-F."/>
            <person name="Young C.-C."/>
        </authorList>
    </citation>
    <scope>NUCLEOTIDE SEQUENCE [LARGE SCALE GENOMIC DNA]</scope>
    <source>
        <strain evidence="14 15">CC-CFT480</strain>
    </source>
</reference>
<dbReference type="EMBL" id="VDUW01000004">
    <property type="protein sequence ID" value="TXL65054.1"/>
    <property type="molecule type" value="Genomic_DNA"/>
</dbReference>
<gene>
    <name evidence="14" type="primary">dnaB</name>
    <name evidence="14" type="ORF">FHP05_07915</name>
</gene>
<dbReference type="InterPro" id="IPR007693">
    <property type="entry name" value="DNA_helicase_DnaB-like_N"/>
</dbReference>
<keyword evidence="8 12" id="KW-0238">DNA-binding</keyword>